<dbReference type="Proteomes" id="UP000823388">
    <property type="component" value="Chromosome 3K"/>
</dbReference>
<sequence length="144" mass="14907">MSLVWRRPPRYRDAPHFTNSAAAPCPLLLPPLDKDGVSSPLALSPSEVGLAAAVPARFRRRRQRAALADGRGVLAASLSPSEAGLAAAVPACLRRRRQPAALERQGGALAPDGRRAAVPTPTPSGPSTTCSARPPASRAPTHGS</sequence>
<evidence type="ECO:0000313" key="2">
    <source>
        <dbReference type="EMBL" id="KAG2624804.1"/>
    </source>
</evidence>
<dbReference type="AlphaFoldDB" id="A0A8T0UV32"/>
<reference evidence="2" key="1">
    <citation type="submission" date="2020-05" db="EMBL/GenBank/DDBJ databases">
        <title>WGS assembly of Panicum virgatum.</title>
        <authorList>
            <person name="Lovell J.T."/>
            <person name="Jenkins J."/>
            <person name="Shu S."/>
            <person name="Juenger T.E."/>
            <person name="Schmutz J."/>
        </authorList>
    </citation>
    <scope>NUCLEOTIDE SEQUENCE</scope>
    <source>
        <strain evidence="2">AP13</strain>
    </source>
</reference>
<protein>
    <submittedName>
        <fullName evidence="2">Uncharacterized protein</fullName>
    </submittedName>
</protein>
<gene>
    <name evidence="2" type="ORF">PVAP13_3KG175108</name>
</gene>
<accession>A0A8T0UV32</accession>
<organism evidence="2 3">
    <name type="scientific">Panicum virgatum</name>
    <name type="common">Blackwell switchgrass</name>
    <dbReference type="NCBI Taxonomy" id="38727"/>
    <lineage>
        <taxon>Eukaryota</taxon>
        <taxon>Viridiplantae</taxon>
        <taxon>Streptophyta</taxon>
        <taxon>Embryophyta</taxon>
        <taxon>Tracheophyta</taxon>
        <taxon>Spermatophyta</taxon>
        <taxon>Magnoliopsida</taxon>
        <taxon>Liliopsida</taxon>
        <taxon>Poales</taxon>
        <taxon>Poaceae</taxon>
        <taxon>PACMAD clade</taxon>
        <taxon>Panicoideae</taxon>
        <taxon>Panicodae</taxon>
        <taxon>Paniceae</taxon>
        <taxon>Panicinae</taxon>
        <taxon>Panicum</taxon>
        <taxon>Panicum sect. Hiantes</taxon>
    </lineage>
</organism>
<evidence type="ECO:0000256" key="1">
    <source>
        <dbReference type="SAM" id="MobiDB-lite"/>
    </source>
</evidence>
<name>A0A8T0UV32_PANVG</name>
<dbReference type="EMBL" id="CM029041">
    <property type="protein sequence ID" value="KAG2624804.1"/>
    <property type="molecule type" value="Genomic_DNA"/>
</dbReference>
<feature type="region of interest" description="Disordered" evidence="1">
    <location>
        <begin position="99"/>
        <end position="144"/>
    </location>
</feature>
<proteinExistence type="predicted"/>
<keyword evidence="3" id="KW-1185">Reference proteome</keyword>
<comment type="caution">
    <text evidence="2">The sequence shown here is derived from an EMBL/GenBank/DDBJ whole genome shotgun (WGS) entry which is preliminary data.</text>
</comment>
<evidence type="ECO:0000313" key="3">
    <source>
        <dbReference type="Proteomes" id="UP000823388"/>
    </source>
</evidence>